<sequence>MAFTEDLSVFLSSADFAVPVTAGSTTGLGILDMPSEIIADGVVLTTDYKLTCESSKFGNLLHSDSVSVDGANYTVRSANLIDDGSFVELMLMKNS</sequence>
<evidence type="ECO:0000313" key="2">
    <source>
        <dbReference type="Proteomes" id="UP000297591"/>
    </source>
</evidence>
<dbReference type="EMBL" id="JF974299">
    <property type="protein sequence ID" value="AET72692.1"/>
    <property type="molecule type" value="Genomic_DNA"/>
</dbReference>
<dbReference type="GO" id="GO:0019068">
    <property type="term" value="P:virion assembly"/>
    <property type="evidence" value="ECO:0007669"/>
    <property type="project" value="InterPro"/>
</dbReference>
<dbReference type="InterPro" id="IPR008018">
    <property type="entry name" value="Phage_tail_attach_FII"/>
</dbReference>
<dbReference type="Proteomes" id="UP000297591">
    <property type="component" value="Segment"/>
</dbReference>
<accession>G8EY02</accession>
<reference evidence="1 2" key="1">
    <citation type="submission" date="2010-12" db="EMBL/GenBank/DDBJ databases">
        <title>The Genome Sequence of Synechococcus phage S-CAM8 0608SB47.</title>
        <authorList>
            <consortium name="The Broad Institute Genome Sequencing Platform"/>
            <person name="Henn M.R."/>
            <person name="Martiny J."/>
            <person name="Weihe C."/>
            <person name="Levin J."/>
            <person name="Malboeuf C."/>
            <person name="Casali M."/>
            <person name="Russ C."/>
            <person name="Lennon N."/>
            <person name="Chapman S.B."/>
            <person name="Erlich R."/>
            <person name="Young S.K."/>
            <person name="Yandava C."/>
            <person name="Zeng Q."/>
            <person name="Alvarado L."/>
            <person name="Anderson S."/>
            <person name="Berlin A."/>
            <person name="Chen Z."/>
            <person name="Freedman E."/>
            <person name="Gellesch M."/>
            <person name="Goldberg J."/>
            <person name="Green L."/>
            <person name="Griggs A."/>
            <person name="Gujja S."/>
            <person name="Heilman E.R."/>
            <person name="Heiman D."/>
            <person name="Hollinger A."/>
            <person name="Howarth C."/>
            <person name="Larson L."/>
            <person name="Mehta T."/>
            <person name="Pearson M."/>
            <person name="Roberts A."/>
            <person name="Ryan E."/>
            <person name="Saif S."/>
            <person name="Shea T."/>
            <person name="Shenoy N."/>
            <person name="Sisk P."/>
            <person name="Stolte C."/>
            <person name="Sykes S."/>
            <person name="White J."/>
            <person name="Haas B."/>
            <person name="Nusbaum C."/>
            <person name="Birren B."/>
        </authorList>
    </citation>
    <scope>NUCLEOTIDE SEQUENCE [LARGE SCALE GENOMIC DNA]</scope>
    <source>
        <strain evidence="1 2">0608SB47</strain>
    </source>
</reference>
<dbReference type="Pfam" id="PF05354">
    <property type="entry name" value="Phage_attach"/>
    <property type="match status" value="1"/>
</dbReference>
<proteinExistence type="predicted"/>
<name>G8EY02_9CAUD</name>
<evidence type="ECO:0000313" key="1">
    <source>
        <dbReference type="EMBL" id="AET72692.1"/>
    </source>
</evidence>
<protein>
    <submittedName>
        <fullName evidence="1">Uncharacterized protein</fullName>
    </submittedName>
</protein>
<organism evidence="1 2">
    <name type="scientific">Synechococcus phage S-CAM8</name>
    <dbReference type="NCBI Taxonomy" id="754038"/>
    <lineage>
        <taxon>Viruses</taxon>
        <taxon>Duplodnaviria</taxon>
        <taxon>Heunggongvirae</taxon>
        <taxon>Uroviricota</taxon>
        <taxon>Caudoviricetes</taxon>
        <taxon>Pantevenvirales</taxon>
        <taxon>Kyanoviridae</taxon>
        <taxon>Neritesvirus</taxon>
        <taxon>Neritesvirus scam8</taxon>
    </lineage>
</organism>
<gene>
    <name evidence="1" type="ORF">SXFG_00142</name>
</gene>